<reference evidence="1 2" key="1">
    <citation type="journal article" date="2020" name="Cell">
        <title>Large-Scale Comparative Analyses of Tick Genomes Elucidate Their Genetic Diversity and Vector Capacities.</title>
        <authorList>
            <consortium name="Tick Genome and Microbiome Consortium (TIGMIC)"/>
            <person name="Jia N."/>
            <person name="Wang J."/>
            <person name="Shi W."/>
            <person name="Du L."/>
            <person name="Sun Y."/>
            <person name="Zhan W."/>
            <person name="Jiang J.F."/>
            <person name="Wang Q."/>
            <person name="Zhang B."/>
            <person name="Ji P."/>
            <person name="Bell-Sakyi L."/>
            <person name="Cui X.M."/>
            <person name="Yuan T.T."/>
            <person name="Jiang B.G."/>
            <person name="Yang W.F."/>
            <person name="Lam T.T."/>
            <person name="Chang Q.C."/>
            <person name="Ding S.J."/>
            <person name="Wang X.J."/>
            <person name="Zhu J.G."/>
            <person name="Ruan X.D."/>
            <person name="Zhao L."/>
            <person name="Wei J.T."/>
            <person name="Ye R.Z."/>
            <person name="Que T.C."/>
            <person name="Du C.H."/>
            <person name="Zhou Y.H."/>
            <person name="Cheng J.X."/>
            <person name="Dai P.F."/>
            <person name="Guo W.B."/>
            <person name="Han X.H."/>
            <person name="Huang E.J."/>
            <person name="Li L.F."/>
            <person name="Wei W."/>
            <person name="Gao Y.C."/>
            <person name="Liu J.Z."/>
            <person name="Shao H.Z."/>
            <person name="Wang X."/>
            <person name="Wang C.C."/>
            <person name="Yang T.C."/>
            <person name="Huo Q.B."/>
            <person name="Li W."/>
            <person name="Chen H.Y."/>
            <person name="Chen S.E."/>
            <person name="Zhou L.G."/>
            <person name="Ni X.B."/>
            <person name="Tian J.H."/>
            <person name="Sheng Y."/>
            <person name="Liu T."/>
            <person name="Pan Y.S."/>
            <person name="Xia L.Y."/>
            <person name="Li J."/>
            <person name="Zhao F."/>
            <person name="Cao W.C."/>
        </authorList>
    </citation>
    <scope>NUCLEOTIDE SEQUENCE [LARGE SCALE GENOMIC DNA]</scope>
    <source>
        <strain evidence="1">HaeL-2018</strain>
    </source>
</reference>
<dbReference type="Proteomes" id="UP000821853">
    <property type="component" value="Chromosome 2"/>
</dbReference>
<keyword evidence="2" id="KW-1185">Reference proteome</keyword>
<dbReference type="AlphaFoldDB" id="A0A9J6G206"/>
<gene>
    <name evidence="1" type="ORF">HPB48_007823</name>
</gene>
<proteinExistence type="predicted"/>
<evidence type="ECO:0000313" key="1">
    <source>
        <dbReference type="EMBL" id="KAH9368512.1"/>
    </source>
</evidence>
<comment type="caution">
    <text evidence="1">The sequence shown here is derived from an EMBL/GenBank/DDBJ whole genome shotgun (WGS) entry which is preliminary data.</text>
</comment>
<dbReference type="EMBL" id="JABSTR010000004">
    <property type="protein sequence ID" value="KAH9368512.1"/>
    <property type="molecule type" value="Genomic_DNA"/>
</dbReference>
<accession>A0A9J6G206</accession>
<name>A0A9J6G206_HAELO</name>
<evidence type="ECO:0000313" key="2">
    <source>
        <dbReference type="Proteomes" id="UP000821853"/>
    </source>
</evidence>
<dbReference type="VEuPathDB" id="VectorBase:HLOH_057058"/>
<organism evidence="1 2">
    <name type="scientific">Haemaphysalis longicornis</name>
    <name type="common">Bush tick</name>
    <dbReference type="NCBI Taxonomy" id="44386"/>
    <lineage>
        <taxon>Eukaryota</taxon>
        <taxon>Metazoa</taxon>
        <taxon>Ecdysozoa</taxon>
        <taxon>Arthropoda</taxon>
        <taxon>Chelicerata</taxon>
        <taxon>Arachnida</taxon>
        <taxon>Acari</taxon>
        <taxon>Parasitiformes</taxon>
        <taxon>Ixodida</taxon>
        <taxon>Ixodoidea</taxon>
        <taxon>Ixodidae</taxon>
        <taxon>Haemaphysalinae</taxon>
        <taxon>Haemaphysalis</taxon>
    </lineage>
</organism>
<sequence length="70" mass="8020">MPRSPRCHQFDYKARDGRSRLALGLTRNQECTAIIADFKTACHNYLIGRISNQALQVLRRPPKLPLAEIE</sequence>
<protein>
    <submittedName>
        <fullName evidence="1">Uncharacterized protein</fullName>
    </submittedName>
</protein>